<dbReference type="PANTHER" id="PTHR37451:SF5">
    <property type="entry name" value="MARVEL DOMAIN-CONTAINING PROTEIN"/>
    <property type="match status" value="1"/>
</dbReference>
<evidence type="ECO:0000313" key="8">
    <source>
        <dbReference type="Proteomes" id="UP000091956"/>
    </source>
</evidence>
<feature type="transmembrane region" description="Helical" evidence="5">
    <location>
        <begin position="74"/>
        <end position="98"/>
    </location>
</feature>
<dbReference type="PANTHER" id="PTHR37451">
    <property type="entry name" value="MARVEL DOMAIN"/>
    <property type="match status" value="1"/>
</dbReference>
<dbReference type="Pfam" id="PF01284">
    <property type="entry name" value="MARVEL"/>
    <property type="match status" value="1"/>
</dbReference>
<accession>A0A1B8GQV5</accession>
<keyword evidence="8" id="KW-1185">Reference proteome</keyword>
<organism evidence="7 8">
    <name type="scientific">Pseudogymnoascus verrucosus</name>
    <dbReference type="NCBI Taxonomy" id="342668"/>
    <lineage>
        <taxon>Eukaryota</taxon>
        <taxon>Fungi</taxon>
        <taxon>Dikarya</taxon>
        <taxon>Ascomycota</taxon>
        <taxon>Pezizomycotina</taxon>
        <taxon>Leotiomycetes</taxon>
        <taxon>Thelebolales</taxon>
        <taxon>Thelebolaceae</taxon>
        <taxon>Pseudogymnoascus</taxon>
    </lineage>
</organism>
<dbReference type="GO" id="GO:0016020">
    <property type="term" value="C:membrane"/>
    <property type="evidence" value="ECO:0007669"/>
    <property type="project" value="UniProtKB-SubCell"/>
</dbReference>
<evidence type="ECO:0000313" key="7">
    <source>
        <dbReference type="EMBL" id="OBT98218.1"/>
    </source>
</evidence>
<comment type="subcellular location">
    <subcellularLocation>
        <location evidence="1">Membrane</location>
        <topology evidence="1">Multi-pass membrane protein</topology>
    </subcellularLocation>
</comment>
<name>A0A1B8GQV5_9PEZI</name>
<keyword evidence="4 5" id="KW-0472">Membrane</keyword>
<evidence type="ECO:0000256" key="3">
    <source>
        <dbReference type="ARBA" id="ARBA00022989"/>
    </source>
</evidence>
<reference evidence="8" key="2">
    <citation type="journal article" date="2018" name="Nat. Commun.">
        <title>Extreme sensitivity to ultraviolet light in the fungal pathogen causing white-nose syndrome of bats.</title>
        <authorList>
            <person name="Palmer J.M."/>
            <person name="Drees K.P."/>
            <person name="Foster J.T."/>
            <person name="Lindner D.L."/>
        </authorList>
    </citation>
    <scope>NUCLEOTIDE SEQUENCE [LARGE SCALE GENOMIC DNA]</scope>
    <source>
        <strain evidence="8">UAMH 10579</strain>
    </source>
</reference>
<dbReference type="InterPro" id="IPR008253">
    <property type="entry name" value="Marvel"/>
</dbReference>
<feature type="domain" description="MARVEL" evidence="6">
    <location>
        <begin position="6"/>
        <end position="131"/>
    </location>
</feature>
<proteinExistence type="predicted"/>
<evidence type="ECO:0000256" key="2">
    <source>
        <dbReference type="ARBA" id="ARBA00022692"/>
    </source>
</evidence>
<feature type="transmembrane region" description="Helical" evidence="5">
    <location>
        <begin position="43"/>
        <end position="62"/>
    </location>
</feature>
<feature type="transmembrane region" description="Helical" evidence="5">
    <location>
        <begin position="118"/>
        <end position="138"/>
    </location>
</feature>
<dbReference type="AlphaFoldDB" id="A0A1B8GQV5"/>
<dbReference type="EMBL" id="KV460218">
    <property type="protein sequence ID" value="OBT98218.1"/>
    <property type="molecule type" value="Genomic_DNA"/>
</dbReference>
<evidence type="ECO:0000259" key="6">
    <source>
        <dbReference type="Pfam" id="PF01284"/>
    </source>
</evidence>
<feature type="transmembrane region" description="Helical" evidence="5">
    <location>
        <begin position="12"/>
        <end position="31"/>
    </location>
</feature>
<gene>
    <name evidence="7" type="ORF">VE01_03837</name>
</gene>
<sequence>MGYAFLFPLRVLQVVTASMVLILSSYVAHWYDADTLTASPSQFNFLIFTGVWSLLSIFYLEIVPRRWPRGSHPYASFALESLTTIFHLSGFIALAVFLSKLLFCRGSVCNAARADVGAASFGFVLWVVSTATVGMEIFKGGFRRAGAGGKVEMRGVGTA</sequence>
<evidence type="ECO:0000256" key="5">
    <source>
        <dbReference type="SAM" id="Phobius"/>
    </source>
</evidence>
<dbReference type="RefSeq" id="XP_018131951.1">
    <property type="nucleotide sequence ID" value="XM_018273319.2"/>
</dbReference>
<dbReference type="STRING" id="342668.A0A1B8GQV5"/>
<dbReference type="GeneID" id="28837223"/>
<dbReference type="Proteomes" id="UP000091956">
    <property type="component" value="Unassembled WGS sequence"/>
</dbReference>
<dbReference type="OrthoDB" id="2117453at2759"/>
<keyword evidence="3 5" id="KW-1133">Transmembrane helix</keyword>
<evidence type="ECO:0000256" key="1">
    <source>
        <dbReference type="ARBA" id="ARBA00004141"/>
    </source>
</evidence>
<evidence type="ECO:0000256" key="4">
    <source>
        <dbReference type="ARBA" id="ARBA00023136"/>
    </source>
</evidence>
<protein>
    <recommendedName>
        <fullName evidence="6">MARVEL domain-containing protein</fullName>
    </recommendedName>
</protein>
<reference evidence="7 8" key="1">
    <citation type="submission" date="2016-03" db="EMBL/GenBank/DDBJ databases">
        <title>Comparative genomics of Pseudogymnoascus destructans, the fungus causing white-nose syndrome of bats.</title>
        <authorList>
            <person name="Palmer J.M."/>
            <person name="Drees K.P."/>
            <person name="Foster J.T."/>
            <person name="Lindner D.L."/>
        </authorList>
    </citation>
    <scope>NUCLEOTIDE SEQUENCE [LARGE SCALE GENOMIC DNA]</scope>
    <source>
        <strain evidence="7 8">UAMH 10579</strain>
    </source>
</reference>
<keyword evidence="2 5" id="KW-0812">Transmembrane</keyword>